<name>A0ABR4DLZ8_9PEZI</name>
<sequence length="223" mass="22823">MAPLRSLIASLLFLGAAHAHFSLEIPTSLEGDTMDDRLQPNPPCGGGNADLSIAATTDFHVDGDAILTILGHPQATWLYRATLDPKGQGNWTQLFPIITQSGRGKLCEPQVTAPREWVGKKGFIGIACDAPDGLLFQCAAVNFVAGSRSAPEACTNATSVSVFFDDSPDLAALLGSTSATPTAPAPTASSSENAAAASIPQGSLPALGLAFNALLLLAGAALL</sequence>
<comment type="caution">
    <text evidence="10">The sequence shown here is derived from an EMBL/GenBank/DDBJ whole genome shotgun (WGS) entry which is preliminary data.</text>
</comment>
<evidence type="ECO:0000256" key="1">
    <source>
        <dbReference type="ARBA" id="ARBA00004609"/>
    </source>
</evidence>
<feature type="chain" id="PRO_5045241757" description="Copper acquisition factor BIM1-like domain-containing protein" evidence="8">
    <location>
        <begin position="20"/>
        <end position="223"/>
    </location>
</feature>
<protein>
    <recommendedName>
        <fullName evidence="9">Copper acquisition factor BIM1-like domain-containing protein</fullName>
    </recommendedName>
</protein>
<dbReference type="Proteomes" id="UP001600064">
    <property type="component" value="Unassembled WGS sequence"/>
</dbReference>
<dbReference type="InterPro" id="IPR046936">
    <property type="entry name" value="BIM1-like"/>
</dbReference>
<evidence type="ECO:0000313" key="11">
    <source>
        <dbReference type="Proteomes" id="UP001600064"/>
    </source>
</evidence>
<evidence type="ECO:0000256" key="2">
    <source>
        <dbReference type="ARBA" id="ARBA00022475"/>
    </source>
</evidence>
<comment type="subcellular location">
    <subcellularLocation>
        <location evidence="1">Cell membrane</location>
        <topology evidence="1">Lipid-anchor</topology>
        <topology evidence="1">GPI-anchor</topology>
    </subcellularLocation>
</comment>
<dbReference type="PANTHER" id="PTHR34992:SF1">
    <property type="entry name" value="COPPER ACQUISITION FACTOR BIM1-LIKE DOMAIN-CONTAINING PROTEIN"/>
    <property type="match status" value="1"/>
</dbReference>
<feature type="signal peptide" evidence="8">
    <location>
        <begin position="1"/>
        <end position="19"/>
    </location>
</feature>
<keyword evidence="5" id="KW-0472">Membrane</keyword>
<evidence type="ECO:0000256" key="8">
    <source>
        <dbReference type="SAM" id="SignalP"/>
    </source>
</evidence>
<keyword evidence="11" id="KW-1185">Reference proteome</keyword>
<evidence type="ECO:0000256" key="7">
    <source>
        <dbReference type="ARBA" id="ARBA00023288"/>
    </source>
</evidence>
<gene>
    <name evidence="10" type="ORF">VTJ83DRAFT_2771</name>
</gene>
<dbReference type="Pfam" id="PF20238">
    <property type="entry name" value="BIM1-like_dom"/>
    <property type="match status" value="1"/>
</dbReference>
<proteinExistence type="predicted"/>
<dbReference type="RefSeq" id="XP_070869311.1">
    <property type="nucleotide sequence ID" value="XM_071009078.1"/>
</dbReference>
<organism evidence="10 11">
    <name type="scientific">Remersonia thermophila</name>
    <dbReference type="NCBI Taxonomy" id="72144"/>
    <lineage>
        <taxon>Eukaryota</taxon>
        <taxon>Fungi</taxon>
        <taxon>Dikarya</taxon>
        <taxon>Ascomycota</taxon>
        <taxon>Pezizomycotina</taxon>
        <taxon>Sordariomycetes</taxon>
        <taxon>Sordariomycetidae</taxon>
        <taxon>Sordariales</taxon>
        <taxon>Sordariales incertae sedis</taxon>
        <taxon>Remersonia</taxon>
    </lineage>
</organism>
<keyword evidence="7" id="KW-0449">Lipoprotein</keyword>
<evidence type="ECO:0000256" key="5">
    <source>
        <dbReference type="ARBA" id="ARBA00023136"/>
    </source>
</evidence>
<feature type="domain" description="Copper acquisition factor BIM1-like" evidence="9">
    <location>
        <begin position="18"/>
        <end position="158"/>
    </location>
</feature>
<keyword evidence="6" id="KW-0325">Glycoprotein</keyword>
<keyword evidence="3" id="KW-0336">GPI-anchor</keyword>
<dbReference type="GeneID" id="98123722"/>
<dbReference type="EMBL" id="JAZGUE010000002">
    <property type="protein sequence ID" value="KAL2270587.1"/>
    <property type="molecule type" value="Genomic_DNA"/>
</dbReference>
<accession>A0ABR4DLZ8</accession>
<dbReference type="CDD" id="cd21176">
    <property type="entry name" value="LPMO_auxiliary-like"/>
    <property type="match status" value="1"/>
</dbReference>
<keyword evidence="2" id="KW-1003">Cell membrane</keyword>
<evidence type="ECO:0000313" key="10">
    <source>
        <dbReference type="EMBL" id="KAL2270587.1"/>
    </source>
</evidence>
<evidence type="ECO:0000256" key="3">
    <source>
        <dbReference type="ARBA" id="ARBA00022622"/>
    </source>
</evidence>
<evidence type="ECO:0000256" key="4">
    <source>
        <dbReference type="ARBA" id="ARBA00022729"/>
    </source>
</evidence>
<dbReference type="PANTHER" id="PTHR34992">
    <property type="entry name" value="HYPHAL ANASTAMOSIS-7 PROTEIN"/>
    <property type="match status" value="1"/>
</dbReference>
<dbReference type="InterPro" id="IPR046530">
    <property type="entry name" value="BIM1-like_dom"/>
</dbReference>
<keyword evidence="4 8" id="KW-0732">Signal</keyword>
<evidence type="ECO:0000256" key="6">
    <source>
        <dbReference type="ARBA" id="ARBA00023180"/>
    </source>
</evidence>
<reference evidence="10 11" key="1">
    <citation type="journal article" date="2024" name="Commun. Biol.">
        <title>Comparative genomic analysis of thermophilic fungi reveals convergent evolutionary adaptations and gene losses.</title>
        <authorList>
            <person name="Steindorff A.S."/>
            <person name="Aguilar-Pontes M.V."/>
            <person name="Robinson A.J."/>
            <person name="Andreopoulos B."/>
            <person name="LaButti K."/>
            <person name="Kuo A."/>
            <person name="Mondo S."/>
            <person name="Riley R."/>
            <person name="Otillar R."/>
            <person name="Haridas S."/>
            <person name="Lipzen A."/>
            <person name="Grimwood J."/>
            <person name="Schmutz J."/>
            <person name="Clum A."/>
            <person name="Reid I.D."/>
            <person name="Moisan M.C."/>
            <person name="Butler G."/>
            <person name="Nguyen T.T.M."/>
            <person name="Dewar K."/>
            <person name="Conant G."/>
            <person name="Drula E."/>
            <person name="Henrissat B."/>
            <person name="Hansel C."/>
            <person name="Singer S."/>
            <person name="Hutchinson M.I."/>
            <person name="de Vries R.P."/>
            <person name="Natvig D.O."/>
            <person name="Powell A.J."/>
            <person name="Tsang A."/>
            <person name="Grigoriev I.V."/>
        </authorList>
    </citation>
    <scope>NUCLEOTIDE SEQUENCE [LARGE SCALE GENOMIC DNA]</scope>
    <source>
        <strain evidence="10 11">ATCC 22073</strain>
    </source>
</reference>
<evidence type="ECO:0000259" key="9">
    <source>
        <dbReference type="Pfam" id="PF20238"/>
    </source>
</evidence>